<feature type="region of interest" description="Disordered" evidence="1">
    <location>
        <begin position="369"/>
        <end position="537"/>
    </location>
</feature>
<feature type="transmembrane region" description="Helical" evidence="2">
    <location>
        <begin position="228"/>
        <end position="253"/>
    </location>
</feature>
<organism evidence="3 4">
    <name type="scientific">Panagrellus redivivus</name>
    <name type="common">Microworm</name>
    <dbReference type="NCBI Taxonomy" id="6233"/>
    <lineage>
        <taxon>Eukaryota</taxon>
        <taxon>Metazoa</taxon>
        <taxon>Ecdysozoa</taxon>
        <taxon>Nematoda</taxon>
        <taxon>Chromadorea</taxon>
        <taxon>Rhabditida</taxon>
        <taxon>Tylenchina</taxon>
        <taxon>Panagrolaimomorpha</taxon>
        <taxon>Panagrolaimoidea</taxon>
        <taxon>Panagrolaimidae</taxon>
        <taxon>Panagrellus</taxon>
    </lineage>
</organism>
<dbReference type="Proteomes" id="UP000492821">
    <property type="component" value="Unassembled WGS sequence"/>
</dbReference>
<keyword evidence="3" id="KW-1185">Reference proteome</keyword>
<name>A0A7E4ZUJ0_PANRE</name>
<feature type="transmembrane region" description="Helical" evidence="2">
    <location>
        <begin position="265"/>
        <end position="289"/>
    </location>
</feature>
<evidence type="ECO:0000256" key="1">
    <source>
        <dbReference type="SAM" id="MobiDB-lite"/>
    </source>
</evidence>
<reference evidence="4" key="2">
    <citation type="submission" date="2020-10" db="UniProtKB">
        <authorList>
            <consortium name="WormBaseParasite"/>
        </authorList>
    </citation>
    <scope>IDENTIFICATION</scope>
</reference>
<feature type="compositionally biased region" description="Basic and acidic residues" evidence="1">
    <location>
        <begin position="410"/>
        <end position="441"/>
    </location>
</feature>
<keyword evidence="2" id="KW-0472">Membrane</keyword>
<feature type="compositionally biased region" description="Polar residues" evidence="1">
    <location>
        <begin position="472"/>
        <end position="483"/>
    </location>
</feature>
<keyword evidence="2" id="KW-0812">Transmembrane</keyword>
<proteinExistence type="predicted"/>
<sequence>MEPLPRSIVWDLSNVASKSSRYRSNVAIHPCNRRVEVMPTILSSEHVIDDVDAHRSVSEVALDRTPPDATSEMERVFVGSDVSGTVGTGSVGHVSANVSEGTGSGGVVKPDSTAIEMEMPSKTSESFYHPATPPATPAAAFFRSIRPECHRLETIHTKPLRERIFLLDFDLFEFVLLSELFFTVSFFMFSMILLAIGMNFANTMLVSVSFGSISIPSMVAYTKTAPEIALVFFSILTMIECMSEVGVIIHLYVDYHDNDRSFIDLTVQTYLLLFLGMSQCLAGLVCFLWPYKPIKKIQTCSTIKHYAVKSWERYKQMDEPYEITEIDSSHYLITEPTTMTTKTGSETNVEPPLVPLNLAELNLNKPSEAALKSTPIGPPPKPTVSPKKVPSIVEKVTSTPVKTETVKVPAKKDPHKPARSVPKEASTEGSDVKSEKDEIKVTRKSKTPPSKALPEPPRTPIEPHKANLPTKKPSSTGSDSRNISVEMPSPPRNGVGTVVSSFAPMKLGASASNPAKPKELEPMSDQDKPTRTPEITR</sequence>
<evidence type="ECO:0000313" key="3">
    <source>
        <dbReference type="Proteomes" id="UP000492821"/>
    </source>
</evidence>
<protein>
    <submittedName>
        <fullName evidence="4">Uncharacterized protein</fullName>
    </submittedName>
</protein>
<evidence type="ECO:0000256" key="2">
    <source>
        <dbReference type="SAM" id="Phobius"/>
    </source>
</evidence>
<evidence type="ECO:0000313" key="4">
    <source>
        <dbReference type="WBParaSite" id="Pan_g18127.t1"/>
    </source>
</evidence>
<accession>A0A7E4ZUJ0</accession>
<dbReference type="AlphaFoldDB" id="A0A7E4ZUJ0"/>
<feature type="compositionally biased region" description="Basic and acidic residues" evidence="1">
    <location>
        <begin position="516"/>
        <end position="537"/>
    </location>
</feature>
<feature type="transmembrane region" description="Helical" evidence="2">
    <location>
        <begin position="171"/>
        <end position="194"/>
    </location>
</feature>
<reference evidence="3" key="1">
    <citation type="journal article" date="2013" name="Genetics">
        <title>The draft genome and transcriptome of Panagrellus redivivus are shaped by the harsh demands of a free-living lifestyle.</title>
        <authorList>
            <person name="Srinivasan J."/>
            <person name="Dillman A.R."/>
            <person name="Macchietto M.G."/>
            <person name="Heikkinen L."/>
            <person name="Lakso M."/>
            <person name="Fracchia K.M."/>
            <person name="Antoshechkin I."/>
            <person name="Mortazavi A."/>
            <person name="Wong G."/>
            <person name="Sternberg P.W."/>
        </authorList>
    </citation>
    <scope>NUCLEOTIDE SEQUENCE [LARGE SCALE GENOMIC DNA]</scope>
    <source>
        <strain evidence="3">MT8872</strain>
    </source>
</reference>
<dbReference type="WBParaSite" id="Pan_g18127.t1">
    <property type="protein sequence ID" value="Pan_g18127.t1"/>
    <property type="gene ID" value="Pan_g18127"/>
</dbReference>
<keyword evidence="2" id="KW-1133">Transmembrane helix</keyword>
<feature type="compositionally biased region" description="Low complexity" evidence="1">
    <location>
        <begin position="384"/>
        <end position="393"/>
    </location>
</feature>